<proteinExistence type="predicted"/>
<evidence type="ECO:0000313" key="2">
    <source>
        <dbReference type="EMBL" id="JAP13629.1"/>
    </source>
</evidence>
<name>A0A0V0H0F9_SOLCH</name>
<organism evidence="2">
    <name type="scientific">Solanum chacoense</name>
    <name type="common">Chaco potato</name>
    <dbReference type="NCBI Taxonomy" id="4108"/>
    <lineage>
        <taxon>Eukaryota</taxon>
        <taxon>Viridiplantae</taxon>
        <taxon>Streptophyta</taxon>
        <taxon>Embryophyta</taxon>
        <taxon>Tracheophyta</taxon>
        <taxon>Spermatophyta</taxon>
        <taxon>Magnoliopsida</taxon>
        <taxon>eudicotyledons</taxon>
        <taxon>Gunneridae</taxon>
        <taxon>Pentapetalae</taxon>
        <taxon>asterids</taxon>
        <taxon>lamiids</taxon>
        <taxon>Solanales</taxon>
        <taxon>Solanaceae</taxon>
        <taxon>Solanoideae</taxon>
        <taxon>Solaneae</taxon>
        <taxon>Solanum</taxon>
    </lineage>
</organism>
<protein>
    <submittedName>
        <fullName evidence="2">Putative ovule protein</fullName>
    </submittedName>
</protein>
<accession>A0A0V0H0F9</accession>
<feature type="transmembrane region" description="Helical" evidence="1">
    <location>
        <begin position="38"/>
        <end position="59"/>
    </location>
</feature>
<reference evidence="2" key="1">
    <citation type="submission" date="2015-12" db="EMBL/GenBank/DDBJ databases">
        <title>Gene expression during late stages of embryo sac development: a critical building block for successful pollen-pistil interactions.</title>
        <authorList>
            <person name="Liu Y."/>
            <person name="Joly V."/>
            <person name="Sabar M."/>
            <person name="Matton D.P."/>
        </authorList>
    </citation>
    <scope>NUCLEOTIDE SEQUENCE</scope>
</reference>
<evidence type="ECO:0000256" key="1">
    <source>
        <dbReference type="SAM" id="Phobius"/>
    </source>
</evidence>
<keyword evidence="1" id="KW-1133">Transmembrane helix</keyword>
<dbReference type="EMBL" id="GEDG01027746">
    <property type="protein sequence ID" value="JAP13629.1"/>
    <property type="molecule type" value="Transcribed_RNA"/>
</dbReference>
<keyword evidence="1" id="KW-0812">Transmembrane</keyword>
<sequence>RVLHFIDLHKRDLLEPRISPRQIVLSTDYKRNFLQKECLSFIFIFFEIGNFLLLELYSFSKLEVGHSRLDVNDAAKKFILNFHK</sequence>
<dbReference type="AlphaFoldDB" id="A0A0V0H0F9"/>
<keyword evidence="1" id="KW-0472">Membrane</keyword>
<feature type="non-terminal residue" evidence="2">
    <location>
        <position position="1"/>
    </location>
</feature>